<keyword evidence="4" id="KW-0732">Signal</keyword>
<dbReference type="PATRIC" id="fig|1280951.3.peg.1056"/>
<dbReference type="EMBL" id="ARYI01000003">
    <property type="protein sequence ID" value="KCZ95530.1"/>
    <property type="molecule type" value="Genomic_DNA"/>
</dbReference>
<evidence type="ECO:0000256" key="1">
    <source>
        <dbReference type="ARBA" id="ARBA00008486"/>
    </source>
</evidence>
<proteinExistence type="inferred from homology"/>
<dbReference type="PANTHER" id="PTHR13891:SF1">
    <property type="entry name" value="CYTOCHROME C OXIDASE ASSEMBLY FACTOR 7"/>
    <property type="match status" value="1"/>
</dbReference>
<evidence type="ECO:0000256" key="2">
    <source>
        <dbReference type="ARBA" id="ARBA00022737"/>
    </source>
</evidence>
<dbReference type="Gene3D" id="1.25.40.10">
    <property type="entry name" value="Tetratricopeptide repeat domain"/>
    <property type="match status" value="2"/>
</dbReference>
<name>A0A059FXX8_9PROT</name>
<dbReference type="InterPro" id="IPR040239">
    <property type="entry name" value="HcpB-like"/>
</dbReference>
<dbReference type="RefSeq" id="WP_011645397.1">
    <property type="nucleotide sequence ID" value="NZ_ARYI01000003.1"/>
</dbReference>
<feature type="compositionally biased region" description="Acidic residues" evidence="3">
    <location>
        <begin position="384"/>
        <end position="398"/>
    </location>
</feature>
<feature type="region of interest" description="Disordered" evidence="3">
    <location>
        <begin position="374"/>
        <end position="398"/>
    </location>
</feature>
<evidence type="ECO:0000256" key="4">
    <source>
        <dbReference type="SAM" id="SignalP"/>
    </source>
</evidence>
<comment type="caution">
    <text evidence="5">The sequence shown here is derived from an EMBL/GenBank/DDBJ whole genome shotgun (WGS) entry which is preliminary data.</text>
</comment>
<keyword evidence="2" id="KW-0677">Repeat</keyword>
<gene>
    <name evidence="5" type="ORF">HHI_05220</name>
</gene>
<dbReference type="InterPro" id="IPR006597">
    <property type="entry name" value="Sel1-like"/>
</dbReference>
<reference evidence="5 6" key="1">
    <citation type="submission" date="2013-04" db="EMBL/GenBank/DDBJ databases">
        <title>Hyphomonas hirschiana VP5 Genome Sequencing.</title>
        <authorList>
            <person name="Lai Q."/>
            <person name="Shao Z."/>
        </authorList>
    </citation>
    <scope>NUCLEOTIDE SEQUENCE [LARGE SCALE GENOMIC DNA]</scope>
    <source>
        <strain evidence="5 6">VP5</strain>
    </source>
</reference>
<organism evidence="5 6">
    <name type="scientific">Hyphomonas hirschiana VP5</name>
    <dbReference type="NCBI Taxonomy" id="1280951"/>
    <lineage>
        <taxon>Bacteria</taxon>
        <taxon>Pseudomonadati</taxon>
        <taxon>Pseudomonadota</taxon>
        <taxon>Alphaproteobacteria</taxon>
        <taxon>Hyphomonadales</taxon>
        <taxon>Hyphomonadaceae</taxon>
        <taxon>Hyphomonas</taxon>
    </lineage>
</organism>
<comment type="similarity">
    <text evidence="1">Belongs to the hcp beta-lactamase family.</text>
</comment>
<dbReference type="OrthoDB" id="267336at2"/>
<feature type="signal peptide" evidence="4">
    <location>
        <begin position="1"/>
        <end position="25"/>
    </location>
</feature>
<dbReference type="InterPro" id="IPR011990">
    <property type="entry name" value="TPR-like_helical_dom_sf"/>
</dbReference>
<evidence type="ECO:0000313" key="6">
    <source>
        <dbReference type="Proteomes" id="UP000025061"/>
    </source>
</evidence>
<dbReference type="SUPFAM" id="SSF81901">
    <property type="entry name" value="HCP-like"/>
    <property type="match status" value="2"/>
</dbReference>
<protein>
    <submittedName>
        <fullName evidence="5">Uncharacterized protein</fullName>
    </submittedName>
</protein>
<dbReference type="PANTHER" id="PTHR13891">
    <property type="entry name" value="CYTOCHROME C OXIDASE ASSEMBLY FACTOR 7"/>
    <property type="match status" value="1"/>
</dbReference>
<keyword evidence="6" id="KW-1185">Reference proteome</keyword>
<evidence type="ECO:0000256" key="3">
    <source>
        <dbReference type="SAM" id="MobiDB-lite"/>
    </source>
</evidence>
<dbReference type="SMART" id="SM00671">
    <property type="entry name" value="SEL1"/>
    <property type="match status" value="5"/>
</dbReference>
<dbReference type="AlphaFoldDB" id="A0A059FXX8"/>
<feature type="chain" id="PRO_5039923240" evidence="4">
    <location>
        <begin position="26"/>
        <end position="398"/>
    </location>
</feature>
<accession>A0A059FXX8</accession>
<sequence>MPRHFRLVGFLALLAMCGFAPGMWAQGPGVGIGTGEDLAGACADDDGAACLALGAQQYGAEGEAGALALFSQACDLGEAAACLRLGGELEFPDFGETDSEGALAAYTRACALGAAQGCDRAGIAAGDLPAEDAGAPLPPPAEGQAAAADEAVIVGVIAPPAEDPFTGFASEALPDLDFGTPVSDVTPEAEMAAAEGEDALFSTETAEPAAAPSEEDLLLAEERRAMGEACGRGEMEACEMFAAWLRDGTGGAEDRVRARRIFSVICTEGSVKGCYELGWMMYDAGIGSGSGLDTDALEMSRARFLFSETCMAGIVEACLQGADMRRNGVGGRVDVDGAGRLYAIACEAGLDAGCLMAAPEDALAVEAEAVEAEASEGASLAEETISEEITSEDSAPEE</sequence>
<evidence type="ECO:0000313" key="5">
    <source>
        <dbReference type="EMBL" id="KCZ95530.1"/>
    </source>
</evidence>
<dbReference type="Proteomes" id="UP000025061">
    <property type="component" value="Unassembled WGS sequence"/>
</dbReference>